<dbReference type="CDD" id="cd00051">
    <property type="entry name" value="EFh"/>
    <property type="match status" value="1"/>
</dbReference>
<feature type="domain" description="EF-hand" evidence="2">
    <location>
        <begin position="2"/>
        <end position="37"/>
    </location>
</feature>
<keyword evidence="1" id="KW-0106">Calcium</keyword>
<keyword evidence="4" id="KW-1185">Reference proteome</keyword>
<evidence type="ECO:0000313" key="3">
    <source>
        <dbReference type="EMBL" id="VDP86144.1"/>
    </source>
</evidence>
<evidence type="ECO:0000256" key="1">
    <source>
        <dbReference type="ARBA" id="ARBA00022837"/>
    </source>
</evidence>
<evidence type="ECO:0000313" key="4">
    <source>
        <dbReference type="Proteomes" id="UP000272942"/>
    </source>
</evidence>
<evidence type="ECO:0000313" key="5">
    <source>
        <dbReference type="WBParaSite" id="ECPE_0000992501-mRNA-1"/>
    </source>
</evidence>
<dbReference type="InterPro" id="IPR018247">
    <property type="entry name" value="EF_Hand_1_Ca_BS"/>
</dbReference>
<dbReference type="InterPro" id="IPR002048">
    <property type="entry name" value="EF_hand_dom"/>
</dbReference>
<dbReference type="SUPFAM" id="SSF47473">
    <property type="entry name" value="EF-hand"/>
    <property type="match status" value="1"/>
</dbReference>
<reference evidence="5" key="1">
    <citation type="submission" date="2016-06" db="UniProtKB">
        <authorList>
            <consortium name="WormBaseParasite"/>
        </authorList>
    </citation>
    <scope>IDENTIFICATION</scope>
</reference>
<dbReference type="EMBL" id="UZAN01048147">
    <property type="protein sequence ID" value="VDP86144.1"/>
    <property type="molecule type" value="Genomic_DNA"/>
</dbReference>
<dbReference type="OrthoDB" id="293868at2759"/>
<dbReference type="GO" id="GO:0005509">
    <property type="term" value="F:calcium ion binding"/>
    <property type="evidence" value="ECO:0007669"/>
    <property type="project" value="InterPro"/>
</dbReference>
<dbReference type="PROSITE" id="PS50222">
    <property type="entry name" value="EF_HAND_2"/>
    <property type="match status" value="2"/>
</dbReference>
<dbReference type="Gene3D" id="1.10.238.10">
    <property type="entry name" value="EF-hand"/>
    <property type="match status" value="1"/>
</dbReference>
<dbReference type="WBParaSite" id="ECPE_0000992501-mRNA-1">
    <property type="protein sequence ID" value="ECPE_0000992501-mRNA-1"/>
    <property type="gene ID" value="ECPE_0000992501"/>
</dbReference>
<organism evidence="5">
    <name type="scientific">Echinostoma caproni</name>
    <dbReference type="NCBI Taxonomy" id="27848"/>
    <lineage>
        <taxon>Eukaryota</taxon>
        <taxon>Metazoa</taxon>
        <taxon>Spiralia</taxon>
        <taxon>Lophotrochozoa</taxon>
        <taxon>Platyhelminthes</taxon>
        <taxon>Trematoda</taxon>
        <taxon>Digenea</taxon>
        <taxon>Plagiorchiida</taxon>
        <taxon>Echinostomata</taxon>
        <taxon>Echinostomatoidea</taxon>
        <taxon>Echinostomatidae</taxon>
        <taxon>Echinostoma</taxon>
    </lineage>
</organism>
<dbReference type="SMART" id="SM00054">
    <property type="entry name" value="EFh"/>
    <property type="match status" value="2"/>
</dbReference>
<dbReference type="InterPro" id="IPR011992">
    <property type="entry name" value="EF-hand-dom_pair"/>
</dbReference>
<evidence type="ECO:0000259" key="2">
    <source>
        <dbReference type="PROSITE" id="PS50222"/>
    </source>
</evidence>
<accession>A0A183ASF9</accession>
<dbReference type="Pfam" id="PF13499">
    <property type="entry name" value="EF-hand_7"/>
    <property type="match status" value="1"/>
</dbReference>
<protein>
    <submittedName>
        <fullName evidence="5">EF-hand domain-containing protein</fullName>
    </submittedName>
</protein>
<dbReference type="Proteomes" id="UP000272942">
    <property type="component" value="Unassembled WGS sequence"/>
</dbReference>
<name>A0A183ASF9_9TREM</name>
<reference evidence="3 4" key="2">
    <citation type="submission" date="2018-11" db="EMBL/GenBank/DDBJ databases">
        <authorList>
            <consortium name="Pathogen Informatics"/>
        </authorList>
    </citation>
    <scope>NUCLEOTIDE SEQUENCE [LARGE SCALE GENOMIC DNA]</scope>
    <source>
        <strain evidence="3 4">Egypt</strain>
    </source>
</reference>
<feature type="domain" description="EF-hand" evidence="2">
    <location>
        <begin position="38"/>
        <end position="71"/>
    </location>
</feature>
<gene>
    <name evidence="3" type="ORF">ECPE_LOCUS9894</name>
</gene>
<sequence length="77" mass="9020">MSARKTLEERFYELDADHNGFICREEFTQEIQRCGLPERLAERLLRNHDVNGDGQVTKEEFIASLTKIEEVIKILIL</sequence>
<proteinExistence type="predicted"/>
<dbReference type="PROSITE" id="PS00018">
    <property type="entry name" value="EF_HAND_1"/>
    <property type="match status" value="2"/>
</dbReference>
<dbReference type="AlphaFoldDB" id="A0A183ASF9"/>